<dbReference type="InterPro" id="IPR002110">
    <property type="entry name" value="Ankyrin_rpt"/>
</dbReference>
<dbReference type="PANTHER" id="PTHR24173">
    <property type="entry name" value="ANKYRIN REPEAT CONTAINING"/>
    <property type="match status" value="1"/>
</dbReference>
<protein>
    <submittedName>
        <fullName evidence="4">Uncharacterized protein</fullName>
    </submittedName>
</protein>
<organism evidence="4 5">
    <name type="scientific">Planctopirus limnophila (strain ATCC 43296 / DSM 3776 / IFAM 1008 / Mu 290)</name>
    <name type="common">Planctomyces limnophilus</name>
    <dbReference type="NCBI Taxonomy" id="521674"/>
    <lineage>
        <taxon>Bacteria</taxon>
        <taxon>Pseudomonadati</taxon>
        <taxon>Planctomycetota</taxon>
        <taxon>Planctomycetia</taxon>
        <taxon>Planctomycetales</taxon>
        <taxon>Planctomycetaceae</taxon>
        <taxon>Planctopirus</taxon>
    </lineage>
</organism>
<evidence type="ECO:0000256" key="2">
    <source>
        <dbReference type="ARBA" id="ARBA00023043"/>
    </source>
</evidence>
<evidence type="ECO:0000256" key="1">
    <source>
        <dbReference type="ARBA" id="ARBA00022737"/>
    </source>
</evidence>
<dbReference type="EMBL" id="CP001744">
    <property type="protein sequence ID" value="ADG66728.1"/>
    <property type="molecule type" value="Genomic_DNA"/>
</dbReference>
<reference evidence="4 5" key="1">
    <citation type="journal article" date="2010" name="Stand. Genomic Sci.">
        <title>Complete genome sequence of Planctomyces limnophilus type strain (Mu 290).</title>
        <authorList>
            <person name="Labutti K."/>
            <person name="Sikorski J."/>
            <person name="Schneider S."/>
            <person name="Nolan M."/>
            <person name="Lucas S."/>
            <person name="Glavina Del Rio T."/>
            <person name="Tice H."/>
            <person name="Cheng J.F."/>
            <person name="Goodwin L."/>
            <person name="Pitluck S."/>
            <person name="Liolios K."/>
            <person name="Ivanova N."/>
            <person name="Mavromatis K."/>
            <person name="Mikhailova N."/>
            <person name="Pati A."/>
            <person name="Chen A."/>
            <person name="Palaniappan K."/>
            <person name="Land M."/>
            <person name="Hauser L."/>
            <person name="Chang Y.J."/>
            <person name="Jeffries C.D."/>
            <person name="Tindall B.J."/>
            <person name="Rohde M."/>
            <person name="Goker M."/>
            <person name="Woyke T."/>
            <person name="Bristow J."/>
            <person name="Eisen J.A."/>
            <person name="Markowitz V."/>
            <person name="Hugenholtz P."/>
            <person name="Kyrpides N.C."/>
            <person name="Klenk H.P."/>
            <person name="Lapidus A."/>
        </authorList>
    </citation>
    <scope>NUCLEOTIDE SEQUENCE [LARGE SCALE GENOMIC DNA]</scope>
    <source>
        <strain evidence="5">ATCC 43296 / DSM 3776 / IFAM 1008 / 290</strain>
    </source>
</reference>
<dbReference type="PROSITE" id="PS50088">
    <property type="entry name" value="ANK_REPEAT"/>
    <property type="match status" value="1"/>
</dbReference>
<feature type="repeat" description="ANK" evidence="3">
    <location>
        <begin position="61"/>
        <end position="93"/>
    </location>
</feature>
<proteinExistence type="predicted"/>
<sequence length="161" mass="17956">MDIENIIENGTLDDLNDYLSKHSHNAEELNYALSEAIWFEKAPMIVRLLEVGAPINMFAGIGMPPLYCAIEKGDLSLVKMLCEHGADVNFQPTVMSSPLHWAVDSEADCARQMGTKPNVEIVRLLLEYGADPNSKNKHGTPYDMAQRYGFSKACELLKPQQ</sequence>
<name>D5SSI0_PLAL2</name>
<dbReference type="OrthoDB" id="6692170at2"/>
<dbReference type="Pfam" id="PF12796">
    <property type="entry name" value="Ank_2"/>
    <property type="match status" value="1"/>
</dbReference>
<dbReference type="SMART" id="SM00248">
    <property type="entry name" value="ANK"/>
    <property type="match status" value="3"/>
</dbReference>
<dbReference type="eggNOG" id="COG0666">
    <property type="taxonomic scope" value="Bacteria"/>
</dbReference>
<keyword evidence="1" id="KW-0677">Repeat</keyword>
<accession>D5SSI0</accession>
<gene>
    <name evidence="4" type="ordered locus">Plim_0884</name>
</gene>
<dbReference type="SUPFAM" id="SSF48403">
    <property type="entry name" value="Ankyrin repeat"/>
    <property type="match status" value="1"/>
</dbReference>
<evidence type="ECO:0000313" key="5">
    <source>
        <dbReference type="Proteomes" id="UP000002220"/>
    </source>
</evidence>
<dbReference type="STRING" id="521674.Plim_0884"/>
<dbReference type="RefSeq" id="WP_013109159.1">
    <property type="nucleotide sequence ID" value="NC_014148.1"/>
</dbReference>
<keyword evidence="5" id="KW-1185">Reference proteome</keyword>
<dbReference type="KEGG" id="plm:Plim_0884"/>
<dbReference type="Gene3D" id="1.25.40.20">
    <property type="entry name" value="Ankyrin repeat-containing domain"/>
    <property type="match status" value="1"/>
</dbReference>
<dbReference type="HOGENOM" id="CLU_000134_18_9_0"/>
<dbReference type="AlphaFoldDB" id="D5SSI0"/>
<evidence type="ECO:0000313" key="4">
    <source>
        <dbReference type="EMBL" id="ADG66728.1"/>
    </source>
</evidence>
<evidence type="ECO:0000256" key="3">
    <source>
        <dbReference type="PROSITE-ProRule" id="PRU00023"/>
    </source>
</evidence>
<dbReference type="PANTHER" id="PTHR24173:SF74">
    <property type="entry name" value="ANKYRIN REPEAT DOMAIN-CONTAINING PROTEIN 16"/>
    <property type="match status" value="1"/>
</dbReference>
<keyword evidence="2 3" id="KW-0040">ANK repeat</keyword>
<dbReference type="Proteomes" id="UP000002220">
    <property type="component" value="Chromosome"/>
</dbReference>
<dbReference type="PRINTS" id="PR01415">
    <property type="entry name" value="ANKYRIN"/>
</dbReference>
<dbReference type="PROSITE" id="PS50297">
    <property type="entry name" value="ANK_REP_REGION"/>
    <property type="match status" value="1"/>
</dbReference>
<dbReference type="InterPro" id="IPR036770">
    <property type="entry name" value="Ankyrin_rpt-contain_sf"/>
</dbReference>